<reference evidence="2" key="1">
    <citation type="submission" date="2021-01" db="EMBL/GenBank/DDBJ databases">
        <authorList>
            <person name="Corre E."/>
            <person name="Pelletier E."/>
            <person name="Niang G."/>
            <person name="Scheremetjew M."/>
            <person name="Finn R."/>
            <person name="Kale V."/>
            <person name="Holt S."/>
            <person name="Cochrane G."/>
            <person name="Meng A."/>
            <person name="Brown T."/>
            <person name="Cohen L."/>
        </authorList>
    </citation>
    <scope>NUCLEOTIDE SEQUENCE</scope>
    <source>
        <strain evidence="2">SAG 63-3</strain>
    </source>
</reference>
<feature type="compositionally biased region" description="Low complexity" evidence="1">
    <location>
        <begin position="114"/>
        <end position="135"/>
    </location>
</feature>
<feature type="region of interest" description="Disordered" evidence="1">
    <location>
        <begin position="97"/>
        <end position="148"/>
    </location>
</feature>
<protein>
    <submittedName>
        <fullName evidence="2">Uncharacterized protein</fullName>
    </submittedName>
</protein>
<dbReference type="AlphaFoldDB" id="A0A7S0V9V0"/>
<sequence length="223" mass="24593">MSKELPESELHRRCFGLSLYTKAMAEVGLKPICYGVSEQVVGFAEYEKRQGQDVIRSCCLGMSYFPESRSMASKSLPSCQGIGIVTVDKEDFTEYEEVDPNDNNRQEGSKVESSPKNSSDLPSSSSSSVDYSSSKTPRKSNAAQPEGVDFNQRLGEIFSKNMEAMSKVLRGESSLVSTKDVASRTKEMAGANFDSLFRGFQKVTAAAEELLDRLRGSWSDKKD</sequence>
<evidence type="ECO:0000256" key="1">
    <source>
        <dbReference type="SAM" id="MobiDB-lite"/>
    </source>
</evidence>
<organism evidence="2">
    <name type="scientific">Polytomella parva</name>
    <dbReference type="NCBI Taxonomy" id="51329"/>
    <lineage>
        <taxon>Eukaryota</taxon>
        <taxon>Viridiplantae</taxon>
        <taxon>Chlorophyta</taxon>
        <taxon>core chlorophytes</taxon>
        <taxon>Chlorophyceae</taxon>
        <taxon>CS clade</taxon>
        <taxon>Chlamydomonadales</taxon>
        <taxon>Chlamydomonadaceae</taxon>
        <taxon>Polytomella</taxon>
    </lineage>
</organism>
<gene>
    <name evidence="2" type="ORF">PPAR00522_LOCUS15231</name>
</gene>
<accession>A0A7S0V9V0</accession>
<name>A0A7S0V9V0_9CHLO</name>
<dbReference type="EMBL" id="HBFM01023535">
    <property type="protein sequence ID" value="CAD8781049.1"/>
    <property type="molecule type" value="Transcribed_RNA"/>
</dbReference>
<proteinExistence type="predicted"/>
<evidence type="ECO:0000313" key="2">
    <source>
        <dbReference type="EMBL" id="CAD8781049.1"/>
    </source>
</evidence>